<protein>
    <submittedName>
        <fullName evidence="2">Uncharacterized protein</fullName>
    </submittedName>
</protein>
<evidence type="ECO:0000313" key="2">
    <source>
        <dbReference type="WBParaSite" id="RSKR_0000948500.1"/>
    </source>
</evidence>
<name>A0AC35UBA6_9BILA</name>
<organism evidence="1 2">
    <name type="scientific">Rhabditophanes sp. KR3021</name>
    <dbReference type="NCBI Taxonomy" id="114890"/>
    <lineage>
        <taxon>Eukaryota</taxon>
        <taxon>Metazoa</taxon>
        <taxon>Ecdysozoa</taxon>
        <taxon>Nematoda</taxon>
        <taxon>Chromadorea</taxon>
        <taxon>Rhabditida</taxon>
        <taxon>Tylenchina</taxon>
        <taxon>Panagrolaimomorpha</taxon>
        <taxon>Strongyloidoidea</taxon>
        <taxon>Alloionematidae</taxon>
        <taxon>Rhabditophanes</taxon>
    </lineage>
</organism>
<dbReference type="Proteomes" id="UP000095286">
    <property type="component" value="Unplaced"/>
</dbReference>
<accession>A0AC35UBA6</accession>
<proteinExistence type="predicted"/>
<reference evidence="2" key="1">
    <citation type="submission" date="2016-11" db="UniProtKB">
        <authorList>
            <consortium name="WormBaseParasite"/>
        </authorList>
    </citation>
    <scope>IDENTIFICATION</scope>
    <source>
        <strain evidence="2">KR3021</strain>
    </source>
</reference>
<evidence type="ECO:0000313" key="1">
    <source>
        <dbReference type="Proteomes" id="UP000095286"/>
    </source>
</evidence>
<dbReference type="WBParaSite" id="RSKR_0000948500.1">
    <property type="protein sequence ID" value="RSKR_0000948500.1"/>
    <property type="gene ID" value="RSKR_0000948500"/>
</dbReference>
<sequence>MFAKPSFIFLLFLLGLADGADEKTTEQKATETVDRLAVNLAGALVKSIFPEMDRGNTPAKVDAPMDSHASQEIRRAPSRMPSGMSQGQMLENIDNYRQQYSQSPAGQAFDSLSSLGTSFPNTNSMTNFGAGNGGLPSGLNPETVASMMSGVTENLSAGVGGAGAINALRKQKYLEDLQRHQSEMNRFALAQQEYLSANSKYQEQMMNQQAGAALLMQQQQQQYLNRMKNKYSGLPNAQPSVQPNSNAAVQALVTDPFQKPISDGLQGMEDRQTRGNVLDLAKDPVRQHAAKTAARAAFAEKNELGHRELLATDKNIKHLVKEMYGIDIPANGDLSQLSELQKTTLRDLKKYLVEQRSRVNSDKGVVDLMKEHRKDNVKQNRAGLEEEVVDLLNLGQKRSDDSDDSKETSKGADDEGEDGEMCEACIPIAMSKIKGPWTQIYGNPSVIKKTFATFLSLMNMKSIESGIVTSNLSPRTAACVGLEIGKTSKTSGRSKVNFFFRDDGEERSVHKMNGTLTLSKGVLGIDLDVVQNNYCLIKAGGNTPKNKYEYMILAETSGPYRCTAYHIFGRNTKQFNAKYFDTISEFMSSKVLVNGVRPVAPIPESEICQLE</sequence>